<dbReference type="InterPro" id="IPR010985">
    <property type="entry name" value="Ribbon_hlx_hlx"/>
</dbReference>
<dbReference type="RefSeq" id="WP_013822699.1">
    <property type="nucleotide sequence ID" value="NC_015573.1"/>
</dbReference>
<dbReference type="GO" id="GO:0006355">
    <property type="term" value="P:regulation of DNA-templated transcription"/>
    <property type="evidence" value="ECO:0007669"/>
    <property type="project" value="InterPro"/>
</dbReference>
<evidence type="ECO:0000313" key="1">
    <source>
        <dbReference type="EMBL" id="AEG15184.1"/>
    </source>
</evidence>
<evidence type="ECO:0000313" key="2">
    <source>
        <dbReference type="Proteomes" id="UP000009229"/>
    </source>
</evidence>
<protein>
    <recommendedName>
        <fullName evidence="3">Ribbon-helix-helix protein CopG domain-containing protein</fullName>
    </recommendedName>
</protein>
<name>A0AAU8PHR9_DESK7</name>
<organism evidence="1 2">
    <name type="scientific">Desulfofundulus kuznetsovii (strain DSM 6115 / VKM B-1805 / 17)</name>
    <name type="common">Desulfotomaculum kuznetsovii</name>
    <dbReference type="NCBI Taxonomy" id="760568"/>
    <lineage>
        <taxon>Bacteria</taxon>
        <taxon>Bacillati</taxon>
        <taxon>Bacillota</taxon>
        <taxon>Clostridia</taxon>
        <taxon>Eubacteriales</taxon>
        <taxon>Peptococcaceae</taxon>
        <taxon>Desulfofundulus</taxon>
    </lineage>
</organism>
<keyword evidence="2" id="KW-1185">Reference proteome</keyword>
<dbReference type="SUPFAM" id="SSF47598">
    <property type="entry name" value="Ribbon-helix-helix"/>
    <property type="match status" value="1"/>
</dbReference>
<gene>
    <name evidence="1" type="ordered locus">Desku_1604</name>
</gene>
<dbReference type="Proteomes" id="UP000009229">
    <property type="component" value="Chromosome"/>
</dbReference>
<sequence length="97" mass="10606">MKKTEVVSYRLPAGLPARLRQRAREEGRTITQVLADAIELYLAVGGREGVLAEARAAKDYAYLAAALVAWPKKPKEQGIDDFLAEISRQVLGRGPGE</sequence>
<proteinExistence type="predicted"/>
<accession>A0AAU8PHR9</accession>
<dbReference type="KEGG" id="dku:Desku_1604"/>
<dbReference type="AlphaFoldDB" id="A0AAU8PHR9"/>
<reference evidence="2" key="1">
    <citation type="submission" date="2011-05" db="EMBL/GenBank/DDBJ databases">
        <title>Complete sequence of Desulfotomaculum kuznetsovii DSM 6115.</title>
        <authorList>
            <person name="Lucas S."/>
            <person name="Han J."/>
            <person name="Lapidus A."/>
            <person name="Cheng J.-F."/>
            <person name="Goodwin L."/>
            <person name="Pitluck S."/>
            <person name="Peters L."/>
            <person name="Mikhailova N."/>
            <person name="Lu M."/>
            <person name="Saunders E."/>
            <person name="Han C."/>
            <person name="Tapia R."/>
            <person name="Land M."/>
            <person name="Hauser L."/>
            <person name="Kyrpides N."/>
            <person name="Ivanova N."/>
            <person name="Pagani I."/>
            <person name="Nazina T."/>
            <person name="Ivanova A."/>
            <person name="Parshina S."/>
            <person name="Kuever J."/>
            <person name="Muyzer G."/>
            <person name="Plugge C."/>
            <person name="Stams A."/>
            <person name="Woyke T."/>
        </authorList>
    </citation>
    <scope>NUCLEOTIDE SEQUENCE [LARGE SCALE GENOMIC DNA]</scope>
    <source>
        <strain evidence="2">DSM 6115 / VKM B-1805 / 17</strain>
    </source>
</reference>
<dbReference type="EMBL" id="CP002770">
    <property type="protein sequence ID" value="AEG15184.1"/>
    <property type="molecule type" value="Genomic_DNA"/>
</dbReference>
<evidence type="ECO:0008006" key="3">
    <source>
        <dbReference type="Google" id="ProtNLM"/>
    </source>
</evidence>